<evidence type="ECO:0000313" key="1">
    <source>
        <dbReference type="EMBL" id="MCY1004302.1"/>
    </source>
</evidence>
<protein>
    <submittedName>
        <fullName evidence="1">Uncharacterized protein</fullName>
    </submittedName>
</protein>
<dbReference type="RefSeq" id="WP_267765843.1">
    <property type="nucleotide sequence ID" value="NZ_JAPNKE010000002.1"/>
</dbReference>
<dbReference type="AlphaFoldDB" id="A0A9X3ITR6"/>
<accession>A0A9X3ITR6</accession>
<organism evidence="1 2">
    <name type="scientific">Nannocystis pusilla</name>
    <dbReference type="NCBI Taxonomy" id="889268"/>
    <lineage>
        <taxon>Bacteria</taxon>
        <taxon>Pseudomonadati</taxon>
        <taxon>Myxococcota</taxon>
        <taxon>Polyangia</taxon>
        <taxon>Nannocystales</taxon>
        <taxon>Nannocystaceae</taxon>
        <taxon>Nannocystis</taxon>
    </lineage>
</organism>
<gene>
    <name evidence="1" type="ORF">OV079_01715</name>
</gene>
<evidence type="ECO:0000313" key="2">
    <source>
        <dbReference type="Proteomes" id="UP001150924"/>
    </source>
</evidence>
<name>A0A9X3ITR6_9BACT</name>
<dbReference type="EMBL" id="JAPNKE010000002">
    <property type="protein sequence ID" value="MCY1004302.1"/>
    <property type="molecule type" value="Genomic_DNA"/>
</dbReference>
<dbReference type="Proteomes" id="UP001150924">
    <property type="component" value="Unassembled WGS sequence"/>
</dbReference>
<sequence length="133" mass="14692">MNDPPFAFAEVDDYPTSEFDDMNSCSVAQPFENYEEVPAATNMVPLDTGHYDQCSRESYCTTLAELIDVYPSLGLEPDPWCNLGPSGDPQADRPWSCVGSTSSACGFVYEDWGYSEEETDRCPYTKPGGRNTA</sequence>
<keyword evidence="2" id="KW-1185">Reference proteome</keyword>
<comment type="caution">
    <text evidence="1">The sequence shown here is derived from an EMBL/GenBank/DDBJ whole genome shotgun (WGS) entry which is preliminary data.</text>
</comment>
<proteinExistence type="predicted"/>
<reference evidence="1" key="1">
    <citation type="submission" date="2022-11" db="EMBL/GenBank/DDBJ databases">
        <title>Minimal conservation of predation-associated metabolite biosynthetic gene clusters underscores biosynthetic potential of Myxococcota including descriptions for ten novel species: Archangium lansinium sp. nov., Myxococcus landrumus sp. nov., Nannocystis bai.</title>
        <authorList>
            <person name="Ahearne A."/>
            <person name="Stevens C."/>
            <person name="Phillips K."/>
        </authorList>
    </citation>
    <scope>NUCLEOTIDE SEQUENCE</scope>
    <source>
        <strain evidence="1">Na p29</strain>
    </source>
</reference>